<dbReference type="AlphaFoldDB" id="A0AA95GVR7"/>
<keyword evidence="1" id="KW-0812">Transmembrane</keyword>
<sequence length="93" mass="10336">MIILAFLLGAAVIGSYGWCVAQLYFYFMSTGGDIWLNLILTLMGAAGIGLVYCVALFFLQPVIFLLAGVCEGLFQFIRWITRRIRALSVRPLP</sequence>
<organism evidence="2 3">
    <name type="scientific">Arsenophonus nasoniae</name>
    <name type="common">son-killer infecting Nasonia vitripennis</name>
    <dbReference type="NCBI Taxonomy" id="638"/>
    <lineage>
        <taxon>Bacteria</taxon>
        <taxon>Pseudomonadati</taxon>
        <taxon>Pseudomonadota</taxon>
        <taxon>Gammaproteobacteria</taxon>
        <taxon>Enterobacterales</taxon>
        <taxon>Morganellaceae</taxon>
        <taxon>Arsenophonus</taxon>
    </lineage>
</organism>
<dbReference type="Proteomes" id="UP001177595">
    <property type="component" value="Chromosome"/>
</dbReference>
<protein>
    <submittedName>
        <fullName evidence="2">Uncharacterized protein</fullName>
    </submittedName>
</protein>
<proteinExistence type="predicted"/>
<evidence type="ECO:0000313" key="2">
    <source>
        <dbReference type="EMBL" id="WGM01007.1"/>
    </source>
</evidence>
<evidence type="ECO:0000256" key="1">
    <source>
        <dbReference type="SAM" id="Phobius"/>
    </source>
</evidence>
<feature type="transmembrane region" description="Helical" evidence="1">
    <location>
        <begin position="6"/>
        <end position="27"/>
    </location>
</feature>
<name>A0AA95GVR7_9GAMM</name>
<feature type="transmembrane region" description="Helical" evidence="1">
    <location>
        <begin position="63"/>
        <end position="81"/>
    </location>
</feature>
<accession>A0AA95GVR7</accession>
<gene>
    <name evidence="2" type="ORF">QE210_14330</name>
</gene>
<reference evidence="2" key="1">
    <citation type="submission" date="2023-04" db="EMBL/GenBank/DDBJ databases">
        <title>Genome dynamics across the evolutionary transition to endosymbiosis.</title>
        <authorList>
            <person name="Siozios S."/>
            <person name="Nadal-Jimenez P."/>
            <person name="Azagi T."/>
            <person name="Sprong H."/>
            <person name="Frost C.L."/>
            <person name="Parratt S.R."/>
            <person name="Taylor G."/>
            <person name="Brettell L."/>
            <person name="Lew K.C."/>
            <person name="Croft L."/>
            <person name="King K.C."/>
            <person name="Brockhurst M.A."/>
            <person name="Hypsa V."/>
            <person name="Novakova E."/>
            <person name="Darby A.C."/>
            <person name="Hurst G.D.D."/>
        </authorList>
    </citation>
    <scope>NUCLEOTIDE SEQUENCE</scope>
    <source>
        <strain evidence="2">APv</strain>
    </source>
</reference>
<keyword evidence="1" id="KW-0472">Membrane</keyword>
<feature type="transmembrane region" description="Helical" evidence="1">
    <location>
        <begin position="34"/>
        <end position="57"/>
    </location>
</feature>
<dbReference type="RefSeq" id="WP_280624592.1">
    <property type="nucleotide sequence ID" value="NZ_CP123504.1"/>
</dbReference>
<keyword evidence="1" id="KW-1133">Transmembrane helix</keyword>
<dbReference type="EMBL" id="CP123504">
    <property type="protein sequence ID" value="WGM01007.1"/>
    <property type="molecule type" value="Genomic_DNA"/>
</dbReference>
<evidence type="ECO:0000313" key="3">
    <source>
        <dbReference type="Proteomes" id="UP001177595"/>
    </source>
</evidence>